<evidence type="ECO:0000313" key="3">
    <source>
        <dbReference type="EMBL" id="CAG8740458.1"/>
    </source>
</evidence>
<organism evidence="3 4">
    <name type="scientific">Gigaspora margarita</name>
    <dbReference type="NCBI Taxonomy" id="4874"/>
    <lineage>
        <taxon>Eukaryota</taxon>
        <taxon>Fungi</taxon>
        <taxon>Fungi incertae sedis</taxon>
        <taxon>Mucoromycota</taxon>
        <taxon>Glomeromycotina</taxon>
        <taxon>Glomeromycetes</taxon>
        <taxon>Diversisporales</taxon>
        <taxon>Gigasporaceae</taxon>
        <taxon>Gigaspora</taxon>
    </lineage>
</organism>
<dbReference type="Gene3D" id="1.10.30.10">
    <property type="entry name" value="High mobility group box domain"/>
    <property type="match status" value="1"/>
</dbReference>
<proteinExistence type="predicted"/>
<evidence type="ECO:0000256" key="1">
    <source>
        <dbReference type="PROSITE-ProRule" id="PRU00267"/>
    </source>
</evidence>
<dbReference type="InterPro" id="IPR036910">
    <property type="entry name" value="HMG_box_dom_sf"/>
</dbReference>
<feature type="domain" description="HMG box" evidence="2">
    <location>
        <begin position="97"/>
        <end position="165"/>
    </location>
</feature>
<keyword evidence="1" id="KW-0539">Nucleus</keyword>
<dbReference type="InterPro" id="IPR009071">
    <property type="entry name" value="HMG_box_dom"/>
</dbReference>
<dbReference type="Pfam" id="PF00505">
    <property type="entry name" value="HMG_box"/>
    <property type="match status" value="1"/>
</dbReference>
<dbReference type="SMART" id="SM00398">
    <property type="entry name" value="HMG"/>
    <property type="match status" value="1"/>
</dbReference>
<protein>
    <submittedName>
        <fullName evidence="3">20497_t:CDS:1</fullName>
    </submittedName>
</protein>
<dbReference type="SUPFAM" id="SSF47095">
    <property type="entry name" value="HMG-box"/>
    <property type="match status" value="1"/>
</dbReference>
<keyword evidence="4" id="KW-1185">Reference proteome</keyword>
<dbReference type="Proteomes" id="UP000789901">
    <property type="component" value="Unassembled WGS sequence"/>
</dbReference>
<accession>A0ABN7V7I9</accession>
<feature type="DNA-binding region" description="HMG box" evidence="1">
    <location>
        <begin position="97"/>
        <end position="165"/>
    </location>
</feature>
<reference evidence="3 4" key="1">
    <citation type="submission" date="2021-06" db="EMBL/GenBank/DDBJ databases">
        <authorList>
            <person name="Kallberg Y."/>
            <person name="Tangrot J."/>
            <person name="Rosling A."/>
        </authorList>
    </citation>
    <scope>NUCLEOTIDE SEQUENCE [LARGE SCALE GENOMIC DNA]</scope>
    <source>
        <strain evidence="3 4">120-4 pot B 10/14</strain>
    </source>
</reference>
<dbReference type="PROSITE" id="PS50118">
    <property type="entry name" value="HMG_BOX_2"/>
    <property type="match status" value="1"/>
</dbReference>
<sequence>MNKIDMKKHCGLLMFDVPTPSFIKTNSKPGSQLTIDHITTLENSNIRTQDNFIFTSFLEPMRVNPQRPHNNTPISKLQDYSENNETIKLLLHQRKRIRRSPNSFLLYRRAKQPEITRYYGKVSNTKMSKILSDFWKNEPNEVRHYWQNLADKKKIEYMQAPPEYCYSNKFKNSKRNRKLKATDSNQFQNVSPEIQPYDIPYPFPSEYIFTMDPTRFPWSYNHFENTNPTVLPSIFPKDDFYTHNDDAQQSLTEPTISITYPYYNNTSPC</sequence>
<keyword evidence="1" id="KW-0238">DNA-binding</keyword>
<evidence type="ECO:0000313" key="4">
    <source>
        <dbReference type="Proteomes" id="UP000789901"/>
    </source>
</evidence>
<evidence type="ECO:0000259" key="2">
    <source>
        <dbReference type="PROSITE" id="PS50118"/>
    </source>
</evidence>
<comment type="caution">
    <text evidence="3">The sequence shown here is derived from an EMBL/GenBank/DDBJ whole genome shotgun (WGS) entry which is preliminary data.</text>
</comment>
<dbReference type="EMBL" id="CAJVQB010010504">
    <property type="protein sequence ID" value="CAG8740458.1"/>
    <property type="molecule type" value="Genomic_DNA"/>
</dbReference>
<name>A0ABN7V7I9_GIGMA</name>
<gene>
    <name evidence="3" type="ORF">GMARGA_LOCUS15323</name>
</gene>